<evidence type="ECO:0000313" key="1">
    <source>
        <dbReference type="EMBL" id="JAH98021.1"/>
    </source>
</evidence>
<proteinExistence type="predicted"/>
<accession>A0A0E9X6D2</accession>
<dbReference type="AlphaFoldDB" id="A0A0E9X6D2"/>
<protein>
    <submittedName>
        <fullName evidence="1">Uncharacterized protein</fullName>
    </submittedName>
</protein>
<reference evidence="1" key="2">
    <citation type="journal article" date="2015" name="Fish Shellfish Immunol.">
        <title>Early steps in the European eel (Anguilla anguilla)-Vibrio vulnificus interaction in the gills: Role of the RtxA13 toxin.</title>
        <authorList>
            <person name="Callol A."/>
            <person name="Pajuelo D."/>
            <person name="Ebbesson L."/>
            <person name="Teles M."/>
            <person name="MacKenzie S."/>
            <person name="Amaro C."/>
        </authorList>
    </citation>
    <scope>NUCLEOTIDE SEQUENCE</scope>
</reference>
<reference evidence="1" key="1">
    <citation type="submission" date="2014-11" db="EMBL/GenBank/DDBJ databases">
        <authorList>
            <person name="Amaro Gonzalez C."/>
        </authorList>
    </citation>
    <scope>NUCLEOTIDE SEQUENCE</scope>
</reference>
<name>A0A0E9X6D2_ANGAN</name>
<sequence>MRENGITECTCFVAFPLLSSPSPFTPAGELRLQIFSRSARGLQYPTLPLLLLDGRGAQYRPDGLIKHRLKATLRQG</sequence>
<dbReference type="EMBL" id="GBXM01010556">
    <property type="protein sequence ID" value="JAH98021.1"/>
    <property type="molecule type" value="Transcribed_RNA"/>
</dbReference>
<organism evidence="1">
    <name type="scientific">Anguilla anguilla</name>
    <name type="common">European freshwater eel</name>
    <name type="synonym">Muraena anguilla</name>
    <dbReference type="NCBI Taxonomy" id="7936"/>
    <lineage>
        <taxon>Eukaryota</taxon>
        <taxon>Metazoa</taxon>
        <taxon>Chordata</taxon>
        <taxon>Craniata</taxon>
        <taxon>Vertebrata</taxon>
        <taxon>Euteleostomi</taxon>
        <taxon>Actinopterygii</taxon>
        <taxon>Neopterygii</taxon>
        <taxon>Teleostei</taxon>
        <taxon>Anguilliformes</taxon>
        <taxon>Anguillidae</taxon>
        <taxon>Anguilla</taxon>
    </lineage>
</organism>